<accession>A0A0D5Y206</accession>
<dbReference type="EMBL" id="CP011110">
    <property type="protein sequence ID" value="AKA25009.1"/>
    <property type="molecule type" value="Genomic_DNA"/>
</dbReference>
<gene>
    <name evidence="2" type="ORF">PCL1606_35590</name>
</gene>
<reference evidence="2 3" key="1">
    <citation type="journal article" date="2015" name="Mol. Plant Microbe Interact.">
        <title>Comparative Genomic Analysis of Pseudomonas chlororaphis PCL1606 Reveals New Insight into Antifungal Compounds Involved in Biocontrol.</title>
        <authorList>
            <person name="Calderon C.E."/>
            <person name="Ramos C."/>
            <person name="de Vicente A."/>
            <person name="Cazorla F.M."/>
        </authorList>
    </citation>
    <scope>NUCLEOTIDE SEQUENCE [LARGE SCALE GENOMIC DNA]</scope>
    <source>
        <strain evidence="2 3">PCL1606</strain>
    </source>
</reference>
<dbReference type="KEGG" id="pcz:PCL1606_35590"/>
<evidence type="ECO:0000313" key="2">
    <source>
        <dbReference type="EMBL" id="AKA25009.1"/>
    </source>
</evidence>
<organism evidence="2 3">
    <name type="scientific">Pseudomonas chlororaphis</name>
    <dbReference type="NCBI Taxonomy" id="587753"/>
    <lineage>
        <taxon>Bacteria</taxon>
        <taxon>Pseudomonadati</taxon>
        <taxon>Pseudomonadota</taxon>
        <taxon>Gammaproteobacteria</taxon>
        <taxon>Pseudomonadales</taxon>
        <taxon>Pseudomonadaceae</taxon>
        <taxon>Pseudomonas</taxon>
    </lineage>
</organism>
<name>A0A0D5Y206_9PSED</name>
<evidence type="ECO:0000256" key="1">
    <source>
        <dbReference type="SAM" id="MobiDB-lite"/>
    </source>
</evidence>
<proteinExistence type="predicted"/>
<dbReference type="AlphaFoldDB" id="A0A0D5Y206"/>
<sequence length="84" mass="8660">MLLHGACLDSLHGRESSPGQCAVNIPQSHGKPRQRSGPAFFARLAGPGADKWAGCGPGWPARPDAACGNVSRPGLGCARWGLGR</sequence>
<protein>
    <submittedName>
        <fullName evidence="2">Uncharacterized protein</fullName>
    </submittedName>
</protein>
<evidence type="ECO:0000313" key="3">
    <source>
        <dbReference type="Proteomes" id="UP000032748"/>
    </source>
</evidence>
<dbReference type="Proteomes" id="UP000032748">
    <property type="component" value="Chromosome"/>
</dbReference>
<feature type="region of interest" description="Disordered" evidence="1">
    <location>
        <begin position="11"/>
        <end position="37"/>
    </location>
</feature>